<dbReference type="Proteomes" id="UP000054618">
    <property type="component" value="Unassembled WGS sequence"/>
</dbReference>
<reference evidence="1 2" key="1">
    <citation type="submission" date="2015-11" db="EMBL/GenBank/DDBJ databases">
        <title>Genomic analysis of 38 Legionella species identifies large and diverse effector repertoires.</title>
        <authorList>
            <person name="Burstein D."/>
            <person name="Amaro F."/>
            <person name="Zusman T."/>
            <person name="Lifshitz Z."/>
            <person name="Cohen O."/>
            <person name="Gilbert J.A."/>
            <person name="Pupko T."/>
            <person name="Shuman H.A."/>
            <person name="Segal G."/>
        </authorList>
    </citation>
    <scope>NUCLEOTIDE SEQUENCE [LARGE SCALE GENOMIC DNA]</scope>
    <source>
        <strain evidence="1 2">CDC#1442-AUS-E</strain>
    </source>
</reference>
<gene>
    <name evidence="1" type="ORF">Lqui_2218</name>
</gene>
<dbReference type="AlphaFoldDB" id="A0A0W0XU66"/>
<organism evidence="1 2">
    <name type="scientific">Legionella quinlivanii</name>
    <dbReference type="NCBI Taxonomy" id="45073"/>
    <lineage>
        <taxon>Bacteria</taxon>
        <taxon>Pseudomonadati</taxon>
        <taxon>Pseudomonadota</taxon>
        <taxon>Gammaproteobacteria</taxon>
        <taxon>Legionellales</taxon>
        <taxon>Legionellaceae</taxon>
        <taxon>Legionella</taxon>
    </lineage>
</organism>
<evidence type="ECO:0000313" key="2">
    <source>
        <dbReference type="Proteomes" id="UP000054618"/>
    </source>
</evidence>
<evidence type="ECO:0000313" key="1">
    <source>
        <dbReference type="EMBL" id="KTD47954.1"/>
    </source>
</evidence>
<accession>A0A0W0XU66</accession>
<keyword evidence="2" id="KW-1185">Reference proteome</keyword>
<dbReference type="OrthoDB" id="5650755at2"/>
<proteinExistence type="predicted"/>
<sequence>MSTNEKEIEKRLREEIIAKENASIQATYEAKKRIAAETDWANSQPYWKEVDDKATHLMDRSMEGFTEWSTGASELVNAFMKLNIALRVTFANSHPVENAIIWLGGKAMDVVKAGAEKVGIYTPQPEEAVDYAVNFDADGKLTTHLRYKDEEFTKEQKDLVDTGLMVWLKKNGFKREPDNTIKNVATGKPMTQDDYIKMNADSKNGLRAHFVKHFQMAFNNVNENTEENTSRPSMR</sequence>
<name>A0A0W0XU66_9GAMM</name>
<dbReference type="PATRIC" id="fig|45073.5.peg.2341"/>
<dbReference type="RefSeq" id="WP_058508306.1">
    <property type="nucleotide sequence ID" value="NZ_CAAAIK010000009.1"/>
</dbReference>
<comment type="caution">
    <text evidence="1">The sequence shown here is derived from an EMBL/GenBank/DDBJ whole genome shotgun (WGS) entry which is preliminary data.</text>
</comment>
<evidence type="ECO:0008006" key="3">
    <source>
        <dbReference type="Google" id="ProtNLM"/>
    </source>
</evidence>
<dbReference type="STRING" id="45073.Lqui_2218"/>
<dbReference type="EMBL" id="LNYS01000018">
    <property type="protein sequence ID" value="KTD47954.1"/>
    <property type="molecule type" value="Genomic_DNA"/>
</dbReference>
<protein>
    <recommendedName>
        <fullName evidence="3">Membrane-associated HD superfamily hydrolase</fullName>
    </recommendedName>
</protein>